<proteinExistence type="predicted"/>
<reference evidence="1 2" key="1">
    <citation type="submission" date="2018-06" db="EMBL/GenBank/DDBJ databases">
        <title>Comparative genomics reveals the genomic features of Rhizophagus irregularis, R. cerebriforme, R. diaphanum and Gigaspora rosea, and their symbiotic lifestyle signature.</title>
        <authorList>
            <person name="Morin E."/>
            <person name="San Clemente H."/>
            <person name="Chen E.C.H."/>
            <person name="De La Providencia I."/>
            <person name="Hainaut M."/>
            <person name="Kuo A."/>
            <person name="Kohler A."/>
            <person name="Murat C."/>
            <person name="Tang N."/>
            <person name="Roy S."/>
            <person name="Loubradou J."/>
            <person name="Henrissat B."/>
            <person name="Grigoriev I.V."/>
            <person name="Corradi N."/>
            <person name="Roux C."/>
            <person name="Martin F.M."/>
        </authorList>
    </citation>
    <scope>NUCLEOTIDE SEQUENCE [LARGE SCALE GENOMIC DNA]</scope>
    <source>
        <strain evidence="1 2">DAOM 227022</strain>
    </source>
</reference>
<protein>
    <submittedName>
        <fullName evidence="1">Uncharacterized protein</fullName>
    </submittedName>
</protein>
<keyword evidence="2" id="KW-1185">Reference proteome</keyword>
<gene>
    <name evidence="1" type="ORF">C1645_841791</name>
</gene>
<feature type="non-terminal residue" evidence="1">
    <location>
        <position position="78"/>
    </location>
</feature>
<evidence type="ECO:0000313" key="1">
    <source>
        <dbReference type="EMBL" id="RIA79009.1"/>
    </source>
</evidence>
<dbReference type="Proteomes" id="UP000265703">
    <property type="component" value="Unassembled WGS sequence"/>
</dbReference>
<dbReference type="AlphaFoldDB" id="A0A397S2Q3"/>
<accession>A0A397S2Q3</accession>
<evidence type="ECO:0000313" key="2">
    <source>
        <dbReference type="Proteomes" id="UP000265703"/>
    </source>
</evidence>
<dbReference type="OrthoDB" id="426718at2759"/>
<sequence>MSKSSEYDENNIESDKNEKEYTFENIEHKIRDIIDKEENKVRDQIKDFDLNFTSVSELNTSDGGSFCGMFWSDIENFI</sequence>
<comment type="caution">
    <text evidence="1">The sequence shown here is derived from an EMBL/GenBank/DDBJ whole genome shotgun (WGS) entry which is preliminary data.</text>
</comment>
<name>A0A397S2Q3_9GLOM</name>
<dbReference type="EMBL" id="QKYT01001681">
    <property type="protein sequence ID" value="RIA79009.1"/>
    <property type="molecule type" value="Genomic_DNA"/>
</dbReference>
<organism evidence="1 2">
    <name type="scientific">Glomus cerebriforme</name>
    <dbReference type="NCBI Taxonomy" id="658196"/>
    <lineage>
        <taxon>Eukaryota</taxon>
        <taxon>Fungi</taxon>
        <taxon>Fungi incertae sedis</taxon>
        <taxon>Mucoromycota</taxon>
        <taxon>Glomeromycotina</taxon>
        <taxon>Glomeromycetes</taxon>
        <taxon>Glomerales</taxon>
        <taxon>Glomeraceae</taxon>
        <taxon>Glomus</taxon>
    </lineage>
</organism>